<feature type="domain" description="SKICH" evidence="4">
    <location>
        <begin position="11"/>
        <end position="115"/>
    </location>
</feature>
<keyword evidence="6" id="KW-1185">Reference proteome</keyword>
<dbReference type="OrthoDB" id="10015001at2759"/>
<dbReference type="Gene3D" id="1.10.287.1490">
    <property type="match status" value="1"/>
</dbReference>
<dbReference type="Gene3D" id="2.60.40.2840">
    <property type="match status" value="1"/>
</dbReference>
<evidence type="ECO:0000256" key="3">
    <source>
        <dbReference type="SAM" id="MobiDB-lite"/>
    </source>
</evidence>
<sequence length="762" mass="86591">MARAETTRDLVVFDEIQKSYRPDESIFLVYTLDHAYTPSKRDWVGLFKTGWKAYHEYIAFEWAPKQPKREKFPLVRSVYFLARDMALPSSDTQEYSFLYVSRKKGVVGSSATFKISEYPDQLSMRCRDAGHDDFTLIETSVSGQDADSFVVVDADGAESGRVSPVPWQRSDAGDLDLDLSDAFAELFSKGSVGKVESQGTGYKYGRRRSSTSLLLLENPNQVRSSSSTLIGGLDLLVAEAETPECDTTVAESDPTSAEEKLWVVPYKSFFQDCSDEVKTLARHEDVEERNVYRRFGVPPRLEKTIRRRHGSKDKVRKKLEGKRNIVDIGPLSLRDTILQQALLKVNIDTFLDLTSPWTGQDSSRACASALVHPPPSMRLGNACDGILSMEWIEMVWKTGAEQRFKSLQEKLQQANEKIAFHDKRVKMLNDQVRSLRMRLDKSRDEEPSPKRSTSTNTAPRHSRDVSTQTSQSNSALVSTHQALRAERETLLERIKTLTSAKQQQEKAARKLSSELNRLRVKCHDLEKYVDDVIFTLCTIGYTSIEDTKGNRTDLSSALPESLLKGKRGKQLKLPVLSENRPLKMKSQLLEMKILKTEAEKAEAQVLNLKTEIAEQAFRATRLRTETVELKTKLSEVESELARLRAEKTDLVTKDDELNAENAELREKAETVREKNDEVLTDMIFLKEDVKEKKRELQSALCREKTLAALLQEPKPQRIPRKRPVRGTSTKKHRSTCPYCREPFPAGTEKSRILKHIAAHSRK</sequence>
<evidence type="ECO:0000313" key="5">
    <source>
        <dbReference type="EMBL" id="CAH1242115.1"/>
    </source>
</evidence>
<feature type="compositionally biased region" description="Basic residues" evidence="3">
    <location>
        <begin position="717"/>
        <end position="734"/>
    </location>
</feature>
<feature type="region of interest" description="Disordered" evidence="3">
    <location>
        <begin position="436"/>
        <end position="481"/>
    </location>
</feature>
<feature type="region of interest" description="Disordered" evidence="3">
    <location>
        <begin position="715"/>
        <end position="742"/>
    </location>
</feature>
<feature type="compositionally biased region" description="Polar residues" evidence="3">
    <location>
        <begin position="450"/>
        <end position="481"/>
    </location>
</feature>
<dbReference type="InterPro" id="IPR051002">
    <property type="entry name" value="UBA_autophagy_assoc_protein"/>
</dbReference>
<evidence type="ECO:0000259" key="4">
    <source>
        <dbReference type="Pfam" id="PF17751"/>
    </source>
</evidence>
<dbReference type="InterPro" id="IPR041611">
    <property type="entry name" value="SKICH"/>
</dbReference>
<protein>
    <submittedName>
        <fullName evidence="5">TAX1BP1 protein</fullName>
    </submittedName>
</protein>
<accession>A0A8K0E4K5</accession>
<dbReference type="Pfam" id="PF17751">
    <property type="entry name" value="SKICH"/>
    <property type="match status" value="1"/>
</dbReference>
<evidence type="ECO:0000256" key="2">
    <source>
        <dbReference type="SAM" id="Coils"/>
    </source>
</evidence>
<dbReference type="EMBL" id="OV696697">
    <property type="protein sequence ID" value="CAH1242115.1"/>
    <property type="molecule type" value="Genomic_DNA"/>
</dbReference>
<keyword evidence="1 2" id="KW-0175">Coiled coil</keyword>
<dbReference type="AlphaFoldDB" id="A0A8K0E4K5"/>
<name>A0A8K0E4K5_BRALA</name>
<dbReference type="Proteomes" id="UP000838412">
    <property type="component" value="Chromosome 12"/>
</dbReference>
<proteinExistence type="predicted"/>
<gene>
    <name evidence="5" type="primary">TAX1BP1</name>
    <name evidence="5" type="ORF">BLAG_LOCUS5452</name>
</gene>
<dbReference type="PANTHER" id="PTHR31915">
    <property type="entry name" value="SKICH DOMAIN-CONTAINING PROTEIN"/>
    <property type="match status" value="1"/>
</dbReference>
<feature type="compositionally biased region" description="Basic and acidic residues" evidence="3">
    <location>
        <begin position="437"/>
        <end position="449"/>
    </location>
</feature>
<evidence type="ECO:0000256" key="1">
    <source>
        <dbReference type="ARBA" id="ARBA00023054"/>
    </source>
</evidence>
<reference evidence="5" key="1">
    <citation type="submission" date="2022-01" db="EMBL/GenBank/DDBJ databases">
        <authorList>
            <person name="Braso-Vives M."/>
        </authorList>
    </citation>
    <scope>NUCLEOTIDE SEQUENCE</scope>
</reference>
<feature type="coiled-coil region" evidence="2">
    <location>
        <begin position="584"/>
        <end position="702"/>
    </location>
</feature>
<dbReference type="PANTHER" id="PTHR31915:SF6">
    <property type="entry name" value="SKICH DOMAIN-CONTAINING PROTEIN"/>
    <property type="match status" value="1"/>
</dbReference>
<evidence type="ECO:0000313" key="6">
    <source>
        <dbReference type="Proteomes" id="UP000838412"/>
    </source>
</evidence>
<organism evidence="5 6">
    <name type="scientific">Branchiostoma lanceolatum</name>
    <name type="common">Common lancelet</name>
    <name type="synonym">Amphioxus lanceolatum</name>
    <dbReference type="NCBI Taxonomy" id="7740"/>
    <lineage>
        <taxon>Eukaryota</taxon>
        <taxon>Metazoa</taxon>
        <taxon>Chordata</taxon>
        <taxon>Cephalochordata</taxon>
        <taxon>Leptocardii</taxon>
        <taxon>Amphioxiformes</taxon>
        <taxon>Branchiostomatidae</taxon>
        <taxon>Branchiostoma</taxon>
    </lineage>
</organism>